<dbReference type="PANTHER" id="PTHR20882:SF14">
    <property type="entry name" value="CYTOPLASMIC TRNA 2-THIOLATION PROTEIN 2"/>
    <property type="match status" value="1"/>
</dbReference>
<dbReference type="GO" id="GO:0002143">
    <property type="term" value="P:tRNA wobble position uridine thiolation"/>
    <property type="evidence" value="ECO:0007669"/>
    <property type="project" value="TreeGrafter"/>
</dbReference>
<dbReference type="GO" id="GO:0005829">
    <property type="term" value="C:cytosol"/>
    <property type="evidence" value="ECO:0007669"/>
    <property type="project" value="TreeGrafter"/>
</dbReference>
<keyword evidence="5" id="KW-1185">Reference proteome</keyword>
<comment type="subcellular location">
    <subcellularLocation>
        <location evidence="3">Cytoplasm</location>
    </subcellularLocation>
</comment>
<dbReference type="HAMAP" id="MF_03054">
    <property type="entry name" value="CTU2"/>
    <property type="match status" value="1"/>
</dbReference>
<evidence type="ECO:0000256" key="3">
    <source>
        <dbReference type="HAMAP-Rule" id="MF_03054"/>
    </source>
</evidence>
<organism evidence="4 5">
    <name type="scientific">Phaedon cochleariae</name>
    <name type="common">Mustard beetle</name>
    <dbReference type="NCBI Taxonomy" id="80249"/>
    <lineage>
        <taxon>Eukaryota</taxon>
        <taxon>Metazoa</taxon>
        <taxon>Ecdysozoa</taxon>
        <taxon>Arthropoda</taxon>
        <taxon>Hexapoda</taxon>
        <taxon>Insecta</taxon>
        <taxon>Pterygota</taxon>
        <taxon>Neoptera</taxon>
        <taxon>Endopterygota</taxon>
        <taxon>Coleoptera</taxon>
        <taxon>Polyphaga</taxon>
        <taxon>Cucujiformia</taxon>
        <taxon>Chrysomeloidea</taxon>
        <taxon>Chrysomelidae</taxon>
        <taxon>Chrysomelinae</taxon>
        <taxon>Chrysomelini</taxon>
        <taxon>Phaedon</taxon>
    </lineage>
</organism>
<evidence type="ECO:0000313" key="5">
    <source>
        <dbReference type="Proteomes" id="UP001153737"/>
    </source>
</evidence>
<evidence type="ECO:0000256" key="2">
    <source>
        <dbReference type="ARBA" id="ARBA00022694"/>
    </source>
</evidence>
<reference evidence="4" key="2">
    <citation type="submission" date="2022-10" db="EMBL/GenBank/DDBJ databases">
        <authorList>
            <consortium name="ENA_rothamsted_submissions"/>
            <consortium name="culmorum"/>
            <person name="King R."/>
        </authorList>
    </citation>
    <scope>NUCLEOTIDE SEQUENCE</scope>
</reference>
<dbReference type="GO" id="GO:0016779">
    <property type="term" value="F:nucleotidyltransferase activity"/>
    <property type="evidence" value="ECO:0007669"/>
    <property type="project" value="UniProtKB-UniRule"/>
</dbReference>
<dbReference type="InterPro" id="IPR019407">
    <property type="entry name" value="CTU2"/>
</dbReference>
<comment type="similarity">
    <text evidence="3">Belongs to the CTU2/NCS2 family.</text>
</comment>
<sequence>MCSVGDDDFENDLQKVMPVIKNVILSETCNKCRARPPLVVLRSKDFYCKDCFLTGTTHKFRALLGKSRLIRPNDIVLVHHQIGHPSTALLHFLRSALDLSTPKKLQFKPVILFIDNQYHLTVKERLDILTAVEQEVNSFEFNLYFISFAKYIANPDSIEELITTHDLTISENDKDELDSLVKTKCSLTNKNDIKTLFQRQLLLDVARHLKCKFVFTPDISIDIASQLLSNVSLGRGSHISVDTGFCDDRDEIVKILKPLRLFDMKELALYNKFNKREPLCVRQPEINPYSSIQDLMKTFVNNLQSNFPATVTTIIKTGDKLTVEQTGLQICTLCKNVLSKATPQLRAEDSTNFSHLISTQIPDQSYSREERYLSLLDTFEKEEYGNKDLCYACYKISNHMMGY</sequence>
<dbReference type="GO" id="GO:0016783">
    <property type="term" value="F:sulfurtransferase activity"/>
    <property type="evidence" value="ECO:0007669"/>
    <property type="project" value="TreeGrafter"/>
</dbReference>
<dbReference type="InterPro" id="IPR014729">
    <property type="entry name" value="Rossmann-like_a/b/a_fold"/>
</dbReference>
<name>A0A9P0DIL4_PHACE</name>
<dbReference type="OrthoDB" id="25129at2759"/>
<evidence type="ECO:0000256" key="1">
    <source>
        <dbReference type="ARBA" id="ARBA00022490"/>
    </source>
</evidence>
<dbReference type="SUPFAM" id="SSF52402">
    <property type="entry name" value="Adenine nucleotide alpha hydrolases-like"/>
    <property type="match status" value="1"/>
</dbReference>
<dbReference type="Pfam" id="PF10288">
    <property type="entry name" value="CTU2"/>
    <property type="match status" value="1"/>
</dbReference>
<dbReference type="Proteomes" id="UP001153737">
    <property type="component" value="Chromosome 2"/>
</dbReference>
<comment type="function">
    <text evidence="3">Plays a central role in 2-thiolation of mcm(5)S(2)U at tRNA wobble positions of tRNA(Lys), tRNA(Glu) and tRNA(Gln). May act by forming a heterodimer with NCS6/CTU1 that ligates sulfur from thiocarboxylated URM1 onto the uridine of tRNAs at wobble position.</text>
</comment>
<dbReference type="Gene3D" id="3.40.50.620">
    <property type="entry name" value="HUPs"/>
    <property type="match status" value="1"/>
</dbReference>
<dbReference type="EMBL" id="OU896708">
    <property type="protein sequence ID" value="CAH1155891.1"/>
    <property type="molecule type" value="Genomic_DNA"/>
</dbReference>
<dbReference type="AlphaFoldDB" id="A0A9P0DIL4"/>
<dbReference type="PANTHER" id="PTHR20882">
    <property type="entry name" value="CYTOPLASMIC TRNA 2-THIOLATION PROTEIN 2"/>
    <property type="match status" value="1"/>
</dbReference>
<protein>
    <recommendedName>
        <fullName evidence="3">Cytoplasmic tRNA 2-thiolation protein 2</fullName>
    </recommendedName>
</protein>
<reference evidence="4" key="1">
    <citation type="submission" date="2022-01" db="EMBL/GenBank/DDBJ databases">
        <authorList>
            <person name="King R."/>
        </authorList>
    </citation>
    <scope>NUCLEOTIDE SEQUENCE</scope>
</reference>
<proteinExistence type="inferred from homology"/>
<gene>
    <name evidence="4" type="ORF">PHAECO_LOCUS6811</name>
</gene>
<accession>A0A9P0DIL4</accession>
<dbReference type="GO" id="GO:0032447">
    <property type="term" value="P:protein urmylation"/>
    <property type="evidence" value="ECO:0007669"/>
    <property type="project" value="UniProtKB-UniRule"/>
</dbReference>
<evidence type="ECO:0000313" key="4">
    <source>
        <dbReference type="EMBL" id="CAH1155891.1"/>
    </source>
</evidence>
<comment type="pathway">
    <text evidence="3">tRNA modification; 5-methoxycarbonylmethyl-2-thiouridine-tRNA biosynthesis.</text>
</comment>
<dbReference type="GO" id="GO:0000049">
    <property type="term" value="F:tRNA binding"/>
    <property type="evidence" value="ECO:0007669"/>
    <property type="project" value="InterPro"/>
</dbReference>
<keyword evidence="2 3" id="KW-0819">tRNA processing</keyword>
<keyword evidence="1 3" id="KW-0963">Cytoplasm</keyword>